<protein>
    <recommendedName>
        <fullName evidence="3">HEAT repeat domain-containing protein</fullName>
    </recommendedName>
</protein>
<evidence type="ECO:0000313" key="1">
    <source>
        <dbReference type="EMBL" id="MBP3957326.1"/>
    </source>
</evidence>
<evidence type="ECO:0008006" key="3">
    <source>
        <dbReference type="Google" id="ProtNLM"/>
    </source>
</evidence>
<keyword evidence="2" id="KW-1185">Reference proteome</keyword>
<reference evidence="1 2" key="1">
    <citation type="submission" date="2021-04" db="EMBL/GenBank/DDBJ databases">
        <authorList>
            <person name="Ivanova A."/>
        </authorList>
    </citation>
    <scope>NUCLEOTIDE SEQUENCE [LARGE SCALE GENOMIC DNA]</scope>
    <source>
        <strain evidence="1 2">G18</strain>
    </source>
</reference>
<accession>A0ABS5BUI2</accession>
<dbReference type="Proteomes" id="UP000676565">
    <property type="component" value="Unassembled WGS sequence"/>
</dbReference>
<dbReference type="EMBL" id="JAGKQQ010000001">
    <property type="protein sequence ID" value="MBP3957326.1"/>
    <property type="molecule type" value="Genomic_DNA"/>
</dbReference>
<comment type="caution">
    <text evidence="1">The sequence shown here is derived from an EMBL/GenBank/DDBJ whole genome shotgun (WGS) entry which is preliminary data.</text>
</comment>
<proteinExistence type="predicted"/>
<evidence type="ECO:0000313" key="2">
    <source>
        <dbReference type="Proteomes" id="UP000676565"/>
    </source>
</evidence>
<name>A0ABS5BUI2_9BACT</name>
<dbReference type="RefSeq" id="WP_210656273.1">
    <property type="nucleotide sequence ID" value="NZ_JAGKQQ010000001.1"/>
</dbReference>
<organism evidence="1 2">
    <name type="scientific">Gemmata palustris</name>
    <dbReference type="NCBI Taxonomy" id="2822762"/>
    <lineage>
        <taxon>Bacteria</taxon>
        <taxon>Pseudomonadati</taxon>
        <taxon>Planctomycetota</taxon>
        <taxon>Planctomycetia</taxon>
        <taxon>Gemmatales</taxon>
        <taxon>Gemmataceae</taxon>
        <taxon>Gemmata</taxon>
    </lineage>
</organism>
<sequence length="589" mass="67852">MARDRKPPPPAGNGPDWDRTVRLFQAGAPEFVDAIRQRVNAPALATFAETWWTDPRIEAKRLLFNYLDLPFNAPRHEPLVKRLFKFADTTGDDAIMARFLVGFDRTIRRRRSTKQKYNYRSRSYEQYEAVTTPSDTTLSRDDRSYSGPWFSQNREQFTQGKFLFSVPTRNYLRRRAWRYFRKLGRKEPARYIPAVCAALKLYTDADVPDGLALLDNWGLVHVLFHHSPTIVSKPAGWRVADGGTLSRLQPDPMFRKLWLRSPEPIFDLLVTAKCRPVAMWAVQMLRKNFPDRLAQLTLDEMLAWVTAPNGALNELALELLEARGGLEEVSVEQWLRITEEVRTDLLDRICTMVERNVKPEQVTFASAVRLAMQRPVPLARLGFAFLKGKKPRTQDELTAVFNLRNAEAEPLRADLVKWACEALSGRTDFDPLWVLEFLDSRFEEVREIGWEWLQIEPRARDAIQVWQRLLESPYDNIRLRLVGMLEDRAKEPAGLTKFSPERVRFLWATVLLNVHRGSRAKPFVVRQIIDRLTDHPDEAGDLLPMVAVALRSVRGPEFRVGLAGVAGFVAKNPTRKPLVEAVFPELQWN</sequence>
<gene>
    <name evidence="1" type="ORF">J8F10_18940</name>
</gene>